<accession>A0A183U183</accession>
<evidence type="ECO:0000313" key="4">
    <source>
        <dbReference type="WBParaSite" id="TCNE_0000225301-mRNA-1"/>
    </source>
</evidence>
<protein>
    <submittedName>
        <fullName evidence="2 4">Uncharacterized protein</fullName>
    </submittedName>
</protein>
<evidence type="ECO:0000313" key="3">
    <source>
        <dbReference type="Proteomes" id="UP000050794"/>
    </source>
</evidence>
<evidence type="ECO:0000256" key="1">
    <source>
        <dbReference type="SAM" id="MobiDB-lite"/>
    </source>
</evidence>
<proteinExistence type="predicted"/>
<dbReference type="WBParaSite" id="TCNE_0000225301-mRNA-1">
    <property type="protein sequence ID" value="TCNE_0000225301-mRNA-1"/>
    <property type="gene ID" value="TCNE_0000225301"/>
</dbReference>
<dbReference type="Proteomes" id="UP000050794">
    <property type="component" value="Unassembled WGS sequence"/>
</dbReference>
<dbReference type="AlphaFoldDB" id="A0A183U183"/>
<keyword evidence="3" id="KW-1185">Reference proteome</keyword>
<reference evidence="4" key="1">
    <citation type="submission" date="2016-06" db="UniProtKB">
        <authorList>
            <consortium name="WormBaseParasite"/>
        </authorList>
    </citation>
    <scope>IDENTIFICATION</scope>
</reference>
<reference evidence="2 3" key="2">
    <citation type="submission" date="2018-11" db="EMBL/GenBank/DDBJ databases">
        <authorList>
            <consortium name="Pathogen Informatics"/>
        </authorList>
    </citation>
    <scope>NUCLEOTIDE SEQUENCE [LARGE SCALE GENOMIC DNA]</scope>
</reference>
<name>A0A183U183_TOXCA</name>
<feature type="region of interest" description="Disordered" evidence="1">
    <location>
        <begin position="1"/>
        <end position="21"/>
    </location>
</feature>
<gene>
    <name evidence="2" type="ORF">TCNE_LOCUS2253</name>
</gene>
<dbReference type="EMBL" id="UYWY01002139">
    <property type="protein sequence ID" value="VDM27748.1"/>
    <property type="molecule type" value="Genomic_DNA"/>
</dbReference>
<organism evidence="3 4">
    <name type="scientific">Toxocara canis</name>
    <name type="common">Canine roundworm</name>
    <dbReference type="NCBI Taxonomy" id="6265"/>
    <lineage>
        <taxon>Eukaryota</taxon>
        <taxon>Metazoa</taxon>
        <taxon>Ecdysozoa</taxon>
        <taxon>Nematoda</taxon>
        <taxon>Chromadorea</taxon>
        <taxon>Rhabditida</taxon>
        <taxon>Spirurina</taxon>
        <taxon>Ascaridomorpha</taxon>
        <taxon>Ascaridoidea</taxon>
        <taxon>Toxocaridae</taxon>
        <taxon>Toxocara</taxon>
    </lineage>
</organism>
<sequence length="69" mass="7158">MQLPVRIRNRRPSADGSGCSGAPITSNFEAAAAAASHPRHERYAAHIPVKGCEGGSGRISSASIDSVNR</sequence>
<evidence type="ECO:0000313" key="2">
    <source>
        <dbReference type="EMBL" id="VDM27748.1"/>
    </source>
</evidence>